<organism evidence="7 8">
    <name type="scientific">Haloplanus ruber</name>
    <dbReference type="NCBI Taxonomy" id="869892"/>
    <lineage>
        <taxon>Archaea</taxon>
        <taxon>Methanobacteriati</taxon>
        <taxon>Methanobacteriota</taxon>
        <taxon>Stenosarchaea group</taxon>
        <taxon>Halobacteria</taxon>
        <taxon>Halobacteriales</taxon>
        <taxon>Haloferacaceae</taxon>
        <taxon>Haloplanus</taxon>
    </lineage>
</organism>
<dbReference type="PANTHER" id="PTHR30055:SF234">
    <property type="entry name" value="HTH-TYPE TRANSCRIPTIONAL REGULATOR BETI"/>
    <property type="match status" value="1"/>
</dbReference>
<reference evidence="7 8" key="1">
    <citation type="journal article" date="2019" name="Int. J. Syst. Evol. Microbiol.">
        <title>The Global Catalogue of Microorganisms (GCM) 10K type strain sequencing project: providing services to taxonomists for standard genome sequencing and annotation.</title>
        <authorList>
            <consortium name="The Broad Institute Genomics Platform"/>
            <consortium name="The Broad Institute Genome Sequencing Center for Infectious Disease"/>
            <person name="Wu L."/>
            <person name="Ma J."/>
        </authorList>
    </citation>
    <scope>NUCLEOTIDE SEQUENCE [LARGE SCALE GENOMIC DNA]</scope>
    <source>
        <strain evidence="7 8">CGMCC 1.10594</strain>
    </source>
</reference>
<dbReference type="EMBL" id="JBHUDL010000010">
    <property type="protein sequence ID" value="MFD1634556.1"/>
    <property type="molecule type" value="Genomic_DNA"/>
</dbReference>
<sequence length="202" mass="22906">MAFDPPFDSPADTRTSIMRATYDALIEHGYENLTIQRIGDEFPKSKSLIYRHYDGKDDVLVALLEFLLDHLKSQMPQPTTTDAHDCLRNLLDFVLAPDADAERAELTNVMVELRGQSPHNRVFREYFSTNDRIFQRGLVDIVERGIEQGAYRSVDPEPVAEFVLTTMSGATIRQATTEGVTDIAAVRRELDAYLEARLLRAE</sequence>
<dbReference type="Gene3D" id="1.10.357.10">
    <property type="entry name" value="Tetracycline Repressor, domain 2"/>
    <property type="match status" value="1"/>
</dbReference>
<dbReference type="GO" id="GO:0003677">
    <property type="term" value="F:DNA binding"/>
    <property type="evidence" value="ECO:0007669"/>
    <property type="project" value="UniProtKB-UniRule"/>
</dbReference>
<name>A0ABD6D064_9EURY</name>
<dbReference type="PANTHER" id="PTHR30055">
    <property type="entry name" value="HTH-TYPE TRANSCRIPTIONAL REGULATOR RUTR"/>
    <property type="match status" value="1"/>
</dbReference>
<evidence type="ECO:0000256" key="4">
    <source>
        <dbReference type="ARBA" id="ARBA00023163"/>
    </source>
</evidence>
<dbReference type="SUPFAM" id="SSF46689">
    <property type="entry name" value="Homeodomain-like"/>
    <property type="match status" value="1"/>
</dbReference>
<dbReference type="SUPFAM" id="SSF48498">
    <property type="entry name" value="Tetracyclin repressor-like, C-terminal domain"/>
    <property type="match status" value="1"/>
</dbReference>
<feature type="DNA-binding region" description="H-T-H motif" evidence="5">
    <location>
        <begin position="34"/>
        <end position="53"/>
    </location>
</feature>
<dbReference type="PROSITE" id="PS50977">
    <property type="entry name" value="HTH_TETR_2"/>
    <property type="match status" value="1"/>
</dbReference>
<dbReference type="InterPro" id="IPR009057">
    <property type="entry name" value="Homeodomain-like_sf"/>
</dbReference>
<comment type="caution">
    <text evidence="7">The sequence shown here is derived from an EMBL/GenBank/DDBJ whole genome shotgun (WGS) entry which is preliminary data.</text>
</comment>
<dbReference type="Pfam" id="PF13977">
    <property type="entry name" value="TetR_C_6"/>
    <property type="match status" value="1"/>
</dbReference>
<evidence type="ECO:0000256" key="5">
    <source>
        <dbReference type="PROSITE-ProRule" id="PRU00335"/>
    </source>
</evidence>
<dbReference type="InterPro" id="IPR001647">
    <property type="entry name" value="HTH_TetR"/>
</dbReference>
<evidence type="ECO:0000256" key="1">
    <source>
        <dbReference type="ARBA" id="ARBA00022491"/>
    </source>
</evidence>
<keyword evidence="3 5" id="KW-0238">DNA-binding</keyword>
<proteinExistence type="predicted"/>
<dbReference type="InterPro" id="IPR036271">
    <property type="entry name" value="Tet_transcr_reg_TetR-rel_C_sf"/>
</dbReference>
<dbReference type="InterPro" id="IPR050109">
    <property type="entry name" value="HTH-type_TetR-like_transc_reg"/>
</dbReference>
<keyword evidence="1" id="KW-0678">Repressor</keyword>
<dbReference type="RefSeq" id="WP_256404801.1">
    <property type="nucleotide sequence ID" value="NZ_CP187151.1"/>
</dbReference>
<evidence type="ECO:0000256" key="3">
    <source>
        <dbReference type="ARBA" id="ARBA00023125"/>
    </source>
</evidence>
<evidence type="ECO:0000259" key="6">
    <source>
        <dbReference type="PROSITE" id="PS50977"/>
    </source>
</evidence>
<dbReference type="Pfam" id="PF00440">
    <property type="entry name" value="TetR_N"/>
    <property type="match status" value="1"/>
</dbReference>
<feature type="domain" description="HTH tetR-type" evidence="6">
    <location>
        <begin position="11"/>
        <end position="71"/>
    </location>
</feature>
<evidence type="ECO:0000313" key="7">
    <source>
        <dbReference type="EMBL" id="MFD1634556.1"/>
    </source>
</evidence>
<accession>A0ABD6D064</accession>
<gene>
    <name evidence="7" type="ORF">ACFSBJ_12565</name>
</gene>
<dbReference type="InterPro" id="IPR039538">
    <property type="entry name" value="BetI_C"/>
</dbReference>
<dbReference type="AlphaFoldDB" id="A0ABD6D064"/>
<keyword evidence="8" id="KW-1185">Reference proteome</keyword>
<keyword evidence="4" id="KW-0804">Transcription</keyword>
<protein>
    <submittedName>
        <fullName evidence="7">TetR/AcrR family transcriptional regulator</fullName>
    </submittedName>
</protein>
<keyword evidence="2" id="KW-0805">Transcription regulation</keyword>
<evidence type="ECO:0000313" key="8">
    <source>
        <dbReference type="Proteomes" id="UP001597075"/>
    </source>
</evidence>
<evidence type="ECO:0000256" key="2">
    <source>
        <dbReference type="ARBA" id="ARBA00023015"/>
    </source>
</evidence>
<dbReference type="Proteomes" id="UP001597075">
    <property type="component" value="Unassembled WGS sequence"/>
</dbReference>